<name>A0ACB8NDT5_CITSI</name>
<keyword evidence="2" id="KW-1185">Reference proteome</keyword>
<dbReference type="EMBL" id="CM039171">
    <property type="protein sequence ID" value="KAH9796002.1"/>
    <property type="molecule type" value="Genomic_DNA"/>
</dbReference>
<reference evidence="2" key="1">
    <citation type="journal article" date="2023" name="Hortic. Res.">
        <title>A chromosome-level phased genome enabling allele-level studies in sweet orange: a case study on citrus Huanglongbing tolerance.</title>
        <authorList>
            <person name="Wu B."/>
            <person name="Yu Q."/>
            <person name="Deng Z."/>
            <person name="Duan Y."/>
            <person name="Luo F."/>
            <person name="Gmitter F. Jr."/>
        </authorList>
    </citation>
    <scope>NUCLEOTIDE SEQUENCE [LARGE SCALE GENOMIC DNA]</scope>
    <source>
        <strain evidence="2">cv. Valencia</strain>
    </source>
</reference>
<evidence type="ECO:0000313" key="1">
    <source>
        <dbReference type="EMBL" id="KAH9796002.1"/>
    </source>
</evidence>
<dbReference type="Proteomes" id="UP000829398">
    <property type="component" value="Chromosome 2"/>
</dbReference>
<protein>
    <submittedName>
        <fullName evidence="1">Berberine bridge enzyme-like 18</fullName>
    </submittedName>
</protein>
<evidence type="ECO:0000313" key="2">
    <source>
        <dbReference type="Proteomes" id="UP000829398"/>
    </source>
</evidence>
<organism evidence="1 2">
    <name type="scientific">Citrus sinensis</name>
    <name type="common">Sweet orange</name>
    <name type="synonym">Citrus aurantium var. sinensis</name>
    <dbReference type="NCBI Taxonomy" id="2711"/>
    <lineage>
        <taxon>Eukaryota</taxon>
        <taxon>Viridiplantae</taxon>
        <taxon>Streptophyta</taxon>
        <taxon>Embryophyta</taxon>
        <taxon>Tracheophyta</taxon>
        <taxon>Spermatophyta</taxon>
        <taxon>Magnoliopsida</taxon>
        <taxon>eudicotyledons</taxon>
        <taxon>Gunneridae</taxon>
        <taxon>Pentapetalae</taxon>
        <taxon>rosids</taxon>
        <taxon>malvids</taxon>
        <taxon>Sapindales</taxon>
        <taxon>Rutaceae</taxon>
        <taxon>Aurantioideae</taxon>
        <taxon>Citrus</taxon>
    </lineage>
</organism>
<sequence>MKSPCSSVIPLVFLLLLSYNSWVSYANVHATSSKPADHHDENLFLDCFSMHPDNSSSISQVIYTKYSPSYSSVLSSSAQNLRFSTPNTPKPQVIITPLDVSQVQAAIKCSKKHGFQIRVRSGGHDFEGLSYVSQVPFVVIDLINLSKISVDAKQKTAWVQSGATLGQLYYRIADKSKNLGFPGGVCPTVGVGGHFSGGGYGIMLRKFGLAADNIVDAHLIDARGRLLDRKSMGEDLFWAIRGGGGASFGVVVAWKVRLVTVPSTVTLFTVIRTMKQNATKIVHEWQYIANKLHEGLFIDVVLIRANSTMVAAFTSLFLGGIDRLLPLMQESFPELGLKKEDCTEMSWIESAHTLAGFQKEEPVFQGKSDYVKQPIPESAFEGIYDRFAEEEGQSAVIALIPYGGKMNEISESEIPFPHRAGNIYKILYLVAWGEDGASQRYINWIRKLYGYTTPYVSNNPREAYLNYRDLDIGTNNHGYTSYKQASIWGKKYFKNNFDRLVHVKTTVDPHNFFRNEQSILPLPSRAPKKIGA</sequence>
<proteinExistence type="predicted"/>
<comment type="caution">
    <text evidence="1">The sequence shown here is derived from an EMBL/GenBank/DDBJ whole genome shotgun (WGS) entry which is preliminary data.</text>
</comment>
<gene>
    <name evidence="1" type="ORF">KPL71_005395</name>
</gene>
<accession>A0ACB8NDT5</accession>